<reference evidence="2" key="1">
    <citation type="submission" date="2023-06" db="EMBL/GenBank/DDBJ databases">
        <authorList>
            <person name="Jiang Y."/>
            <person name="Liu Q."/>
        </authorList>
    </citation>
    <scope>NUCLEOTIDE SEQUENCE</scope>
    <source>
        <strain evidence="2">CGMCC 1.12090</strain>
    </source>
</reference>
<name>A0ABT8RYL2_9BURK</name>
<keyword evidence="1" id="KW-0472">Membrane</keyword>
<dbReference type="RefSeq" id="WP_301805241.1">
    <property type="nucleotide sequence ID" value="NZ_JAUJZH010000003.1"/>
</dbReference>
<sequence>MMAADAPDWTAPAPPSTAFGSLIDLVRLRISASSAEVCDACNTINLGSARYCKCCSHKLAGFYVDKGLGTMAAPQWDGLAVPRRASALDFVAFFIVINSLVLVTSLIPVP</sequence>
<evidence type="ECO:0000313" key="3">
    <source>
        <dbReference type="Proteomes" id="UP001169027"/>
    </source>
</evidence>
<evidence type="ECO:0000313" key="2">
    <source>
        <dbReference type="EMBL" id="MDO1531764.1"/>
    </source>
</evidence>
<proteinExistence type="predicted"/>
<keyword evidence="3" id="KW-1185">Reference proteome</keyword>
<feature type="transmembrane region" description="Helical" evidence="1">
    <location>
        <begin position="90"/>
        <end position="109"/>
    </location>
</feature>
<evidence type="ECO:0000256" key="1">
    <source>
        <dbReference type="SAM" id="Phobius"/>
    </source>
</evidence>
<comment type="caution">
    <text evidence="2">The sequence shown here is derived from an EMBL/GenBank/DDBJ whole genome shotgun (WGS) entry which is preliminary data.</text>
</comment>
<accession>A0ABT8RYL2</accession>
<protein>
    <submittedName>
        <fullName evidence="2">Uncharacterized protein</fullName>
    </submittedName>
</protein>
<organism evidence="2 3">
    <name type="scientific">Variovorax ginsengisoli</name>
    <dbReference type="NCBI Taxonomy" id="363844"/>
    <lineage>
        <taxon>Bacteria</taxon>
        <taxon>Pseudomonadati</taxon>
        <taxon>Pseudomonadota</taxon>
        <taxon>Betaproteobacteria</taxon>
        <taxon>Burkholderiales</taxon>
        <taxon>Comamonadaceae</taxon>
        <taxon>Variovorax</taxon>
    </lineage>
</organism>
<keyword evidence="1" id="KW-0812">Transmembrane</keyword>
<dbReference type="EMBL" id="JAUKVY010000003">
    <property type="protein sequence ID" value="MDO1531764.1"/>
    <property type="molecule type" value="Genomic_DNA"/>
</dbReference>
<dbReference type="Proteomes" id="UP001169027">
    <property type="component" value="Unassembled WGS sequence"/>
</dbReference>
<gene>
    <name evidence="2" type="ORF">Q2T77_05635</name>
</gene>
<keyword evidence="1" id="KW-1133">Transmembrane helix</keyword>